<protein>
    <submittedName>
        <fullName evidence="1">Uncharacterized protein</fullName>
    </submittedName>
</protein>
<organism evidence="1 2">
    <name type="scientific">Patella caerulea</name>
    <name type="common">Rayed Mediterranean limpet</name>
    <dbReference type="NCBI Taxonomy" id="87958"/>
    <lineage>
        <taxon>Eukaryota</taxon>
        <taxon>Metazoa</taxon>
        <taxon>Spiralia</taxon>
        <taxon>Lophotrochozoa</taxon>
        <taxon>Mollusca</taxon>
        <taxon>Gastropoda</taxon>
        <taxon>Patellogastropoda</taxon>
        <taxon>Patelloidea</taxon>
        <taxon>Patellidae</taxon>
        <taxon>Patella</taxon>
    </lineage>
</organism>
<dbReference type="InterPro" id="IPR027417">
    <property type="entry name" value="P-loop_NTPase"/>
</dbReference>
<dbReference type="Proteomes" id="UP001347796">
    <property type="component" value="Unassembled WGS sequence"/>
</dbReference>
<keyword evidence="2" id="KW-1185">Reference proteome</keyword>
<dbReference type="InterPro" id="IPR051135">
    <property type="entry name" value="Gal/GlcNAc/GalNAc_ST"/>
</dbReference>
<dbReference type="AlphaFoldDB" id="A0AAN8JW07"/>
<evidence type="ECO:0000313" key="2">
    <source>
        <dbReference type="Proteomes" id="UP001347796"/>
    </source>
</evidence>
<dbReference type="GO" id="GO:0006790">
    <property type="term" value="P:sulfur compound metabolic process"/>
    <property type="evidence" value="ECO:0007669"/>
    <property type="project" value="TreeGrafter"/>
</dbReference>
<dbReference type="PANTHER" id="PTHR10704">
    <property type="entry name" value="CARBOHYDRATE SULFOTRANSFERASE"/>
    <property type="match status" value="1"/>
</dbReference>
<reference evidence="1 2" key="1">
    <citation type="submission" date="2024-01" db="EMBL/GenBank/DDBJ databases">
        <title>The genome of the rayed Mediterranean limpet Patella caerulea (Linnaeus, 1758).</title>
        <authorList>
            <person name="Anh-Thu Weber A."/>
            <person name="Halstead-Nussloch G."/>
        </authorList>
    </citation>
    <scope>NUCLEOTIDE SEQUENCE [LARGE SCALE GENOMIC DNA]</scope>
    <source>
        <strain evidence="1">AATW-2023a</strain>
        <tissue evidence="1">Whole specimen</tissue>
    </source>
</reference>
<dbReference type="Gene3D" id="3.40.50.300">
    <property type="entry name" value="P-loop containing nucleotide triphosphate hydrolases"/>
    <property type="match status" value="1"/>
</dbReference>
<dbReference type="PANTHER" id="PTHR10704:SF71">
    <property type="entry name" value="CARBOHYDRATE SULFOTRANSFERASE 1-LIKE"/>
    <property type="match status" value="1"/>
</dbReference>
<accession>A0AAN8JW07</accession>
<proteinExistence type="predicted"/>
<sequence>MISRVKQLMERLAVRATHPCIKDMFRFRKIWKLKLVLIGCALLTVFLISKSGGNLNSTKKFILSRGLIDDRTVQTTVNNTSRVLFRSTKPETMVIILTYMRSGSSLTGDLIQQSPDVFYVYEPLYTLSKLMKTGTHLTYFNKPDKQNTARRYDINALELLESMLTCNSYDIDIQTLRQYHYGGSKTTKKYLECLKISQGVMGTASCLPLFQNACINSKVSVMKTIRMSVKSLKPLMTKFPALKVIHLIRDPRGTLRSQQRVGEFKVKDAINATIKFCSRVIGDLKASTEMNKIFPGRIKTVRYEDIAETPIKATDDIYKFIGLNMTSSIRNYIWNITSAGHPDNCVICTTRNSSIATAYKWRQKLTFDMVTKIDKVCSTVYSRLGYLPLKNENDMKNMKISVKKQVKFTP</sequence>
<comment type="caution">
    <text evidence="1">The sequence shown here is derived from an EMBL/GenBank/DDBJ whole genome shotgun (WGS) entry which is preliminary data.</text>
</comment>
<dbReference type="EMBL" id="JAZGQO010000007">
    <property type="protein sequence ID" value="KAK6182855.1"/>
    <property type="molecule type" value="Genomic_DNA"/>
</dbReference>
<dbReference type="GO" id="GO:0001517">
    <property type="term" value="F:N-acetylglucosamine 6-O-sulfotransferase activity"/>
    <property type="evidence" value="ECO:0007669"/>
    <property type="project" value="TreeGrafter"/>
</dbReference>
<gene>
    <name evidence="1" type="ORF">SNE40_010445</name>
</gene>
<evidence type="ECO:0000313" key="1">
    <source>
        <dbReference type="EMBL" id="KAK6182855.1"/>
    </source>
</evidence>
<dbReference type="Pfam" id="PF13469">
    <property type="entry name" value="Sulfotransfer_3"/>
    <property type="match status" value="1"/>
</dbReference>
<dbReference type="GO" id="GO:0006044">
    <property type="term" value="P:N-acetylglucosamine metabolic process"/>
    <property type="evidence" value="ECO:0007669"/>
    <property type="project" value="TreeGrafter"/>
</dbReference>
<name>A0AAN8JW07_PATCE</name>
<dbReference type="SUPFAM" id="SSF52540">
    <property type="entry name" value="P-loop containing nucleoside triphosphate hydrolases"/>
    <property type="match status" value="1"/>
</dbReference>